<evidence type="ECO:0000313" key="2">
    <source>
        <dbReference type="Proteomes" id="UP001144096"/>
    </source>
</evidence>
<comment type="caution">
    <text evidence="1">The sequence shown here is derived from an EMBL/GenBank/DDBJ whole genome shotgun (WGS) entry which is preliminary data.</text>
</comment>
<dbReference type="RefSeq" id="WP_257925983.1">
    <property type="nucleotide sequence ID" value="NZ_JAMXQV010000032.1"/>
</dbReference>
<evidence type="ECO:0000313" key="1">
    <source>
        <dbReference type="EMBL" id="MCR6489414.1"/>
    </source>
</evidence>
<gene>
    <name evidence="1" type="ORF">M8542_42015</name>
</gene>
<sequence length="74" mass="8108">MEMALIAGLAYLAGVTSTSLAVVLWSRRRPAHEHRCVIVAPQRPFGPGPLPPYWATPRHLPPDFPGPAAPPPYW</sequence>
<dbReference type="EMBL" id="JAMXQV010000032">
    <property type="protein sequence ID" value="MCR6489414.1"/>
    <property type="molecule type" value="Genomic_DNA"/>
</dbReference>
<proteinExistence type="predicted"/>
<dbReference type="Proteomes" id="UP001144096">
    <property type="component" value="Unassembled WGS sequence"/>
</dbReference>
<name>A0A9X2SP11_9PSEU</name>
<reference evidence="1" key="1">
    <citation type="submission" date="2022-06" db="EMBL/GenBank/DDBJ databases">
        <title>Amycolatopsis iheyaensis sp. nov., a new species of the genus Amycolatopsis isolated from soil in Iheya island, Japan.</title>
        <authorList>
            <person name="Ngamcharungchit C."/>
            <person name="Kanto H."/>
            <person name="Take A."/>
            <person name="Intra B."/>
            <person name="Matsumoto A."/>
            <person name="Panbangred W."/>
            <person name="Inahashi Y."/>
        </authorList>
    </citation>
    <scope>NUCLEOTIDE SEQUENCE</scope>
    <source>
        <strain evidence="1">OK19-0408</strain>
    </source>
</reference>
<organism evidence="1 2">
    <name type="scientific">Amycolatopsis iheyensis</name>
    <dbReference type="NCBI Taxonomy" id="2945988"/>
    <lineage>
        <taxon>Bacteria</taxon>
        <taxon>Bacillati</taxon>
        <taxon>Actinomycetota</taxon>
        <taxon>Actinomycetes</taxon>
        <taxon>Pseudonocardiales</taxon>
        <taxon>Pseudonocardiaceae</taxon>
        <taxon>Amycolatopsis</taxon>
    </lineage>
</organism>
<keyword evidence="2" id="KW-1185">Reference proteome</keyword>
<protein>
    <submittedName>
        <fullName evidence="1">Uncharacterized protein</fullName>
    </submittedName>
</protein>
<dbReference type="AlphaFoldDB" id="A0A9X2SP11"/>
<accession>A0A9X2SP11</accession>